<dbReference type="Proteomes" id="UP001500902">
    <property type="component" value="Unassembled WGS sequence"/>
</dbReference>
<sequence>MNRLREALDDVAVDAPAIDLADWAIAGSRRRRRNRMAAAGAAGVTGLAVLTGVVLGVFPGIAPSTSDKLIVAAATGKIADLPSRGVGPLSHAYRTFCHAGAPALTDCRNGGWRVVTRAGETYHVPQALGNKSGPNFYPLAISRDGRLIAYYSRTARTFKVRDLASGAEQTAPVAVTEAELGGNARLELSDDGRYLAFTGYPSRKDDGLIIDLRARTTLPLPMGWDPRSIDGATVTLTRNAQYGQQPGIWLMPLTGGGSPVAVGEAYTRFSGLAPDGSGLAALRRDQSRNPYSHDGTITVLDARTGRAGKAVTMRGLPKGSRSLTLGAWLNASEVTLAAVPSDRPDENRHITYAVNVETGQVRQLAVYRPQSVGHDVIPGAPAAAW</sequence>
<evidence type="ECO:0000256" key="1">
    <source>
        <dbReference type="SAM" id="Phobius"/>
    </source>
</evidence>
<comment type="caution">
    <text evidence="2">The sequence shown here is derived from an EMBL/GenBank/DDBJ whole genome shotgun (WGS) entry which is preliminary data.</text>
</comment>
<name>A0ABP7B5J2_9ACTN</name>
<keyword evidence="1" id="KW-0472">Membrane</keyword>
<dbReference type="EMBL" id="BAAAZP010000013">
    <property type="protein sequence ID" value="GAA3648697.1"/>
    <property type="molecule type" value="Genomic_DNA"/>
</dbReference>
<dbReference type="InterPro" id="IPR011042">
    <property type="entry name" value="6-blade_b-propeller_TolB-like"/>
</dbReference>
<keyword evidence="1" id="KW-1133">Transmembrane helix</keyword>
<keyword evidence="3" id="KW-1185">Reference proteome</keyword>
<keyword evidence="1" id="KW-0812">Transmembrane</keyword>
<proteinExistence type="predicted"/>
<gene>
    <name evidence="2" type="ORF">GCM10022224_009300</name>
</gene>
<protein>
    <recommendedName>
        <fullName evidence="4">WD40-like Beta Propeller Repeat</fullName>
    </recommendedName>
</protein>
<evidence type="ECO:0000313" key="2">
    <source>
        <dbReference type="EMBL" id="GAA3648697.1"/>
    </source>
</evidence>
<dbReference type="RefSeq" id="WP_344873308.1">
    <property type="nucleotide sequence ID" value="NZ_BAAAZP010000013.1"/>
</dbReference>
<dbReference type="SUPFAM" id="SSF82171">
    <property type="entry name" value="DPP6 N-terminal domain-like"/>
    <property type="match status" value="1"/>
</dbReference>
<reference evidence="3" key="1">
    <citation type="journal article" date="2019" name="Int. J. Syst. Evol. Microbiol.">
        <title>The Global Catalogue of Microorganisms (GCM) 10K type strain sequencing project: providing services to taxonomists for standard genome sequencing and annotation.</title>
        <authorList>
            <consortium name="The Broad Institute Genomics Platform"/>
            <consortium name="The Broad Institute Genome Sequencing Center for Infectious Disease"/>
            <person name="Wu L."/>
            <person name="Ma J."/>
        </authorList>
    </citation>
    <scope>NUCLEOTIDE SEQUENCE [LARGE SCALE GENOMIC DNA]</scope>
    <source>
        <strain evidence="3">JCM 16904</strain>
    </source>
</reference>
<accession>A0ABP7B5J2</accession>
<dbReference type="Gene3D" id="2.120.10.30">
    <property type="entry name" value="TolB, C-terminal domain"/>
    <property type="match status" value="1"/>
</dbReference>
<evidence type="ECO:0000313" key="3">
    <source>
        <dbReference type="Proteomes" id="UP001500902"/>
    </source>
</evidence>
<organism evidence="2 3">
    <name type="scientific">Nonomuraea antimicrobica</name>
    <dbReference type="NCBI Taxonomy" id="561173"/>
    <lineage>
        <taxon>Bacteria</taxon>
        <taxon>Bacillati</taxon>
        <taxon>Actinomycetota</taxon>
        <taxon>Actinomycetes</taxon>
        <taxon>Streptosporangiales</taxon>
        <taxon>Streptosporangiaceae</taxon>
        <taxon>Nonomuraea</taxon>
    </lineage>
</organism>
<feature type="transmembrane region" description="Helical" evidence="1">
    <location>
        <begin position="37"/>
        <end position="58"/>
    </location>
</feature>
<evidence type="ECO:0008006" key="4">
    <source>
        <dbReference type="Google" id="ProtNLM"/>
    </source>
</evidence>